<keyword evidence="2" id="KW-1185">Reference proteome</keyword>
<sequence length="624" mass="72020">MDINGTSSSLANNDTLAIQPPDGQEITGGREVDGNQGNNVEMNIVMNHQHDAGNSSGSNKQRKKRSKVWDEMIKFAGADGSDCARCIHCEKVFDGSSKKGTTHLNNHLETCRRKRNNNGGEDADKSIDQRRNFTSSAVIEGKSVTDLLKSCFDENGHFNSEYFNPSVLNSRKVEILQIYEEEKEKLRMVLSQTSCRFNLLIEDFEKWHILIVCYIDNNWESKMKIISVDDAFEDGKREHNYQNLVKFLRQSCSDMKIDGSICSISYHCWGHPDFNLFNKSDYEDVIGEIESEFSQRDIPHPFLGFLFPLDIVNLIRYNFEDNLEKWLWNKFDGIRKCIDYVNSTASNMRNFQIAIDNTKSMGKIVNVSDPFPKYAHSLCQFLEAVGYKEALCELERIDSDFKSSTANQHFPKFCDLYMKLLPLQRTQFDEEISSAIRKLAYVLEKHRLDLVIAAVLDPRFKMDIIQLWYNKIYGHDADYYLEKIMDDFTSVYKKYAKISESDSADATTSYLDGMGRPCPSSRNMLFSSHKSSELERYLKDPKFPSIEKFDILAWWRAYTPIFPSLARMARDFLALPIQSRESYASGWYRSVDVINSIDCYKDLDHDIKPALMCLMAEWSESHGK</sequence>
<evidence type="ECO:0000313" key="1">
    <source>
        <dbReference type="EMBL" id="KAJ4723591.1"/>
    </source>
</evidence>
<reference evidence="1 2" key="1">
    <citation type="journal article" date="2023" name="Science">
        <title>Complex scaffold remodeling in plant triterpene biosynthesis.</title>
        <authorList>
            <person name="De La Pena R."/>
            <person name="Hodgson H."/>
            <person name="Liu J.C."/>
            <person name="Stephenson M.J."/>
            <person name="Martin A.C."/>
            <person name="Owen C."/>
            <person name="Harkess A."/>
            <person name="Leebens-Mack J."/>
            <person name="Jimenez L.E."/>
            <person name="Osbourn A."/>
            <person name="Sattely E.S."/>
        </authorList>
    </citation>
    <scope>NUCLEOTIDE SEQUENCE [LARGE SCALE GENOMIC DNA]</scope>
    <source>
        <strain evidence="2">cv. JPN11</strain>
        <tissue evidence="1">Leaf</tissue>
    </source>
</reference>
<evidence type="ECO:0000313" key="2">
    <source>
        <dbReference type="Proteomes" id="UP001164539"/>
    </source>
</evidence>
<proteinExistence type="predicted"/>
<organism evidence="1 2">
    <name type="scientific">Melia azedarach</name>
    <name type="common">Chinaberry tree</name>
    <dbReference type="NCBI Taxonomy" id="155640"/>
    <lineage>
        <taxon>Eukaryota</taxon>
        <taxon>Viridiplantae</taxon>
        <taxon>Streptophyta</taxon>
        <taxon>Embryophyta</taxon>
        <taxon>Tracheophyta</taxon>
        <taxon>Spermatophyta</taxon>
        <taxon>Magnoliopsida</taxon>
        <taxon>eudicotyledons</taxon>
        <taxon>Gunneridae</taxon>
        <taxon>Pentapetalae</taxon>
        <taxon>rosids</taxon>
        <taxon>malvids</taxon>
        <taxon>Sapindales</taxon>
        <taxon>Meliaceae</taxon>
        <taxon>Melia</taxon>
    </lineage>
</organism>
<comment type="caution">
    <text evidence="1">The sequence shown here is derived from an EMBL/GenBank/DDBJ whole genome shotgun (WGS) entry which is preliminary data.</text>
</comment>
<protein>
    <submittedName>
        <fullName evidence="1">Zinc finger BED domain-containing protein RICESLEEPER 1-like</fullName>
    </submittedName>
</protein>
<dbReference type="Proteomes" id="UP001164539">
    <property type="component" value="Chromosome 3"/>
</dbReference>
<dbReference type="EMBL" id="CM051396">
    <property type="protein sequence ID" value="KAJ4723591.1"/>
    <property type="molecule type" value="Genomic_DNA"/>
</dbReference>
<accession>A0ACC1YIH2</accession>
<name>A0ACC1YIH2_MELAZ</name>
<gene>
    <name evidence="1" type="ORF">OWV82_006944</name>
</gene>